<gene>
    <name evidence="1" type="ORF">ERS852392_01781</name>
</gene>
<accession>A0A174B806</accession>
<evidence type="ECO:0000313" key="2">
    <source>
        <dbReference type="Proteomes" id="UP000095395"/>
    </source>
</evidence>
<organism evidence="1 2">
    <name type="scientific">Roseburia inulinivorans</name>
    <dbReference type="NCBI Taxonomy" id="360807"/>
    <lineage>
        <taxon>Bacteria</taxon>
        <taxon>Bacillati</taxon>
        <taxon>Bacillota</taxon>
        <taxon>Clostridia</taxon>
        <taxon>Lachnospirales</taxon>
        <taxon>Lachnospiraceae</taxon>
        <taxon>Roseburia</taxon>
    </lineage>
</organism>
<protein>
    <submittedName>
        <fullName evidence="1">Uncharacterized protein</fullName>
    </submittedName>
</protein>
<dbReference type="Proteomes" id="UP000095395">
    <property type="component" value="Unassembled WGS sequence"/>
</dbReference>
<name>A0A174B806_9FIRM</name>
<reference evidence="1 2" key="1">
    <citation type="submission" date="2015-09" db="EMBL/GenBank/DDBJ databases">
        <authorList>
            <consortium name="Pathogen Informatics"/>
        </authorList>
    </citation>
    <scope>NUCLEOTIDE SEQUENCE [LARGE SCALE GENOMIC DNA]</scope>
    <source>
        <strain evidence="1 2">2789STDY5608835</strain>
    </source>
</reference>
<dbReference type="EMBL" id="CYYR01000011">
    <property type="protein sequence ID" value="CUN95748.1"/>
    <property type="molecule type" value="Genomic_DNA"/>
</dbReference>
<sequence length="232" mass="27394">MERPILIMNPRRNSVRWSGRSERLREKLKQQKVLAAMHRICRINCVVRWQIIKVFLRAAGLKERDNRLRVESGSSTLKSTKAYQNAVNMKNAGALSNKTDPFGRKREKHAISYYEEIRNRRSNYVIKRISKNGGVSEKAAKNIYEHVFVEKHIFADGTERQFDPDYDMSESFRRILEGKNIKPHDITMLRHENLELNLMKKYNMVHEDAHSLAEQKYNYKKELDEFLERIGG</sequence>
<proteinExistence type="predicted"/>
<evidence type="ECO:0000313" key="1">
    <source>
        <dbReference type="EMBL" id="CUN95748.1"/>
    </source>
</evidence>
<dbReference type="AlphaFoldDB" id="A0A174B806"/>